<keyword evidence="3" id="KW-0378">Hydrolase</keyword>
<dbReference type="PANTHER" id="PTHR12302:SF3">
    <property type="entry name" value="SERINE_THREONINE-PROTEIN KINASE 31"/>
    <property type="match status" value="1"/>
</dbReference>
<dbReference type="PROSITE" id="PS50830">
    <property type="entry name" value="TNASE_3"/>
    <property type="match status" value="1"/>
</dbReference>
<dbReference type="SMART" id="SM00318">
    <property type="entry name" value="SNc"/>
    <property type="match status" value="1"/>
</dbReference>
<keyword evidence="1" id="KW-0540">Nuclease</keyword>
<reference evidence="5" key="1">
    <citation type="submission" date="2024-05" db="EMBL/GenBank/DDBJ databases">
        <authorList>
            <person name="Kim S."/>
            <person name="Heo J."/>
            <person name="Choi H."/>
            <person name="Choi Y."/>
            <person name="Kwon S.-W."/>
            <person name="Kim Y."/>
        </authorList>
    </citation>
    <scope>NUCLEOTIDE SEQUENCE</scope>
    <source>
        <strain evidence="5">KACC 23698</strain>
    </source>
</reference>
<feature type="domain" description="TNase-like" evidence="4">
    <location>
        <begin position="49"/>
        <end position="159"/>
    </location>
</feature>
<dbReference type="EMBL" id="CP157484">
    <property type="protein sequence ID" value="XBO40071.1"/>
    <property type="molecule type" value="Genomic_DNA"/>
</dbReference>
<dbReference type="PANTHER" id="PTHR12302">
    <property type="entry name" value="EBNA2 BINDING PROTEIN P100"/>
    <property type="match status" value="1"/>
</dbReference>
<dbReference type="InterPro" id="IPR016071">
    <property type="entry name" value="Staphylococal_nuclease_OB-fold"/>
</dbReference>
<dbReference type="GO" id="GO:0016787">
    <property type="term" value="F:hydrolase activity"/>
    <property type="evidence" value="ECO:0007669"/>
    <property type="project" value="UniProtKB-KW"/>
</dbReference>
<evidence type="ECO:0000259" key="4">
    <source>
        <dbReference type="PROSITE" id="PS50830"/>
    </source>
</evidence>
<accession>A0AAU7JIR0</accession>
<keyword evidence="2" id="KW-0255">Endonuclease</keyword>
<dbReference type="Pfam" id="PF00565">
    <property type="entry name" value="SNase"/>
    <property type="match status" value="1"/>
</dbReference>
<gene>
    <name evidence="5" type="ORF">ABEG18_04630</name>
</gene>
<dbReference type="SUPFAM" id="SSF50199">
    <property type="entry name" value="Staphylococcal nuclease"/>
    <property type="match status" value="1"/>
</dbReference>
<protein>
    <submittedName>
        <fullName evidence="5">Thermonuclease family protein</fullName>
    </submittedName>
</protein>
<proteinExistence type="predicted"/>
<evidence type="ECO:0000313" key="5">
    <source>
        <dbReference type="EMBL" id="XBO40071.1"/>
    </source>
</evidence>
<evidence type="ECO:0000256" key="3">
    <source>
        <dbReference type="ARBA" id="ARBA00022801"/>
    </source>
</evidence>
<organism evidence="5">
    <name type="scientific">Alsobacter sp. KACC 23698</name>
    <dbReference type="NCBI Taxonomy" id="3149229"/>
    <lineage>
        <taxon>Bacteria</taxon>
        <taxon>Pseudomonadati</taxon>
        <taxon>Pseudomonadota</taxon>
        <taxon>Alphaproteobacteria</taxon>
        <taxon>Hyphomicrobiales</taxon>
        <taxon>Alsobacteraceae</taxon>
        <taxon>Alsobacter</taxon>
    </lineage>
</organism>
<dbReference type="GO" id="GO:0004519">
    <property type="term" value="F:endonuclease activity"/>
    <property type="evidence" value="ECO:0007669"/>
    <property type="project" value="UniProtKB-KW"/>
</dbReference>
<dbReference type="InterPro" id="IPR035437">
    <property type="entry name" value="SNase_OB-fold_sf"/>
</dbReference>
<evidence type="ECO:0000256" key="1">
    <source>
        <dbReference type="ARBA" id="ARBA00022722"/>
    </source>
</evidence>
<dbReference type="Gene3D" id="2.40.50.90">
    <property type="match status" value="1"/>
</dbReference>
<name>A0AAU7JIR0_9HYPH</name>
<sequence length="174" mass="19107">MTYYASGPRRLRRGLPGLLALAITAALFAMGREAVKAWRAETLTGRVTVVDGDSLRLDGQEIRLEGIDAPEYRQTCWKGDREEPCGKQARSALVQLIGAGALVCVSHGVDRYGRKLAVCRVGDVDVNRAMVLDGQAVAYGAYESEEADAHRAGRGVWASRFERPADWRARHPRP</sequence>
<dbReference type="AlphaFoldDB" id="A0AAU7JIR0"/>
<evidence type="ECO:0000256" key="2">
    <source>
        <dbReference type="ARBA" id="ARBA00022759"/>
    </source>
</evidence>
<dbReference type="RefSeq" id="WP_406856925.1">
    <property type="nucleotide sequence ID" value="NZ_CP157484.1"/>
</dbReference>